<dbReference type="KEGG" id="cpau:EHF44_18040"/>
<proteinExistence type="predicted"/>
<reference evidence="4" key="1">
    <citation type="submission" date="2018-11" db="EMBL/GenBank/DDBJ databases">
        <title>FDA dAtabase for Regulatory Grade micrObial Sequences (FDA-ARGOS): Supporting development and validation of Infectious Disease Dx tests.</title>
        <authorList>
            <person name="Goldberg B."/>
            <person name="Campos J."/>
            <person name="Tallon L."/>
            <person name="Sadzewicz L."/>
            <person name="Zhao X."/>
            <person name="Vavikolanu K."/>
            <person name="Mehta A."/>
            <person name="Aluvathingal J."/>
            <person name="Nadendla S."/>
            <person name="Geyer C."/>
            <person name="Nandy P."/>
            <person name="Yan Y."/>
            <person name="Sichtig H."/>
        </authorList>
    </citation>
    <scope>NUCLEOTIDE SEQUENCE [LARGE SCALE GENOMIC DNA]</scope>
    <source>
        <strain evidence="4">FDAARGOS_614</strain>
    </source>
</reference>
<gene>
    <name evidence="3" type="ORF">EHF44_18040</name>
</gene>
<feature type="domain" description="Response regulatory" evidence="2">
    <location>
        <begin position="2"/>
        <end position="117"/>
    </location>
</feature>
<evidence type="ECO:0000256" key="1">
    <source>
        <dbReference type="PROSITE-ProRule" id="PRU00169"/>
    </source>
</evidence>
<dbReference type="RefSeq" id="WP_124684922.1">
    <property type="nucleotide sequence ID" value="NZ_CP033969.1"/>
</dbReference>
<organism evidence="3 4">
    <name type="scientific">Cupriavidus pauculus</name>
    <dbReference type="NCBI Taxonomy" id="82633"/>
    <lineage>
        <taxon>Bacteria</taxon>
        <taxon>Pseudomonadati</taxon>
        <taxon>Pseudomonadota</taxon>
        <taxon>Betaproteobacteria</taxon>
        <taxon>Burkholderiales</taxon>
        <taxon>Burkholderiaceae</taxon>
        <taxon>Cupriavidus</taxon>
    </lineage>
</organism>
<dbReference type="InterPro" id="IPR051015">
    <property type="entry name" value="EvgA-like"/>
</dbReference>
<dbReference type="EMBL" id="CP033969">
    <property type="protein sequence ID" value="AZG15179.1"/>
    <property type="molecule type" value="Genomic_DNA"/>
</dbReference>
<protein>
    <submittedName>
        <fullName evidence="3">DNA-binding response regulator</fullName>
    </submittedName>
</protein>
<dbReference type="PANTHER" id="PTHR45566">
    <property type="entry name" value="HTH-TYPE TRANSCRIPTIONAL REGULATOR YHJB-RELATED"/>
    <property type="match status" value="1"/>
</dbReference>
<evidence type="ECO:0000313" key="3">
    <source>
        <dbReference type="EMBL" id="AZG15179.1"/>
    </source>
</evidence>
<evidence type="ECO:0000313" key="4">
    <source>
        <dbReference type="Proteomes" id="UP000270411"/>
    </source>
</evidence>
<dbReference type="PROSITE" id="PS50110">
    <property type="entry name" value="RESPONSE_REGULATORY"/>
    <property type="match status" value="1"/>
</dbReference>
<dbReference type="GO" id="GO:0003677">
    <property type="term" value="F:DNA binding"/>
    <property type="evidence" value="ECO:0007669"/>
    <property type="project" value="UniProtKB-KW"/>
</dbReference>
<sequence>MTAIVIDDQPLVRLGMQRLLERMPGIGAVHAIDPADIVALAPSHAPAVVVYGMAGDVNDNWYLLRRLTEALPNARILLLSDNMWLRVPAALESRGVVDCLPKTATIERIEMAVMQMVGTDSLVPLRRVAADAWQLHHRPGAMS</sequence>
<dbReference type="OrthoDB" id="8968721at2"/>
<comment type="caution">
    <text evidence="1">Lacks conserved residue(s) required for the propagation of feature annotation.</text>
</comment>
<dbReference type="AlphaFoldDB" id="A0A3G8H4E4"/>
<name>A0A3G8H4E4_9BURK</name>
<evidence type="ECO:0000259" key="2">
    <source>
        <dbReference type="PROSITE" id="PS50110"/>
    </source>
</evidence>
<dbReference type="SUPFAM" id="SSF52172">
    <property type="entry name" value="CheY-like"/>
    <property type="match status" value="1"/>
</dbReference>
<dbReference type="PANTHER" id="PTHR45566:SF1">
    <property type="entry name" value="HTH-TYPE TRANSCRIPTIONAL REGULATOR YHJB-RELATED"/>
    <property type="match status" value="1"/>
</dbReference>
<dbReference type="GO" id="GO:0000160">
    <property type="term" value="P:phosphorelay signal transduction system"/>
    <property type="evidence" value="ECO:0007669"/>
    <property type="project" value="InterPro"/>
</dbReference>
<keyword evidence="3" id="KW-0238">DNA-binding</keyword>
<dbReference type="Gene3D" id="3.40.50.2300">
    <property type="match status" value="1"/>
</dbReference>
<dbReference type="InterPro" id="IPR011006">
    <property type="entry name" value="CheY-like_superfamily"/>
</dbReference>
<dbReference type="InterPro" id="IPR001789">
    <property type="entry name" value="Sig_transdc_resp-reg_receiver"/>
</dbReference>
<accession>A0A3G8H4E4</accession>
<dbReference type="Proteomes" id="UP000270411">
    <property type="component" value="Chromosome 1"/>
</dbReference>